<evidence type="ECO:0000256" key="1">
    <source>
        <dbReference type="SAM" id="MobiDB-lite"/>
    </source>
</evidence>
<comment type="caution">
    <text evidence="2">The sequence shown here is derived from an EMBL/GenBank/DDBJ whole genome shotgun (WGS) entry which is preliminary data.</text>
</comment>
<reference evidence="2" key="1">
    <citation type="journal article" date="2019" name="Sci. Rep.">
        <title>Draft genome of Tanacetum cinerariifolium, the natural source of mosquito coil.</title>
        <authorList>
            <person name="Yamashiro T."/>
            <person name="Shiraishi A."/>
            <person name="Satake H."/>
            <person name="Nakayama K."/>
        </authorList>
    </citation>
    <scope>NUCLEOTIDE SEQUENCE</scope>
</reference>
<organism evidence="2">
    <name type="scientific">Tanacetum cinerariifolium</name>
    <name type="common">Dalmatian daisy</name>
    <name type="synonym">Chrysanthemum cinerariifolium</name>
    <dbReference type="NCBI Taxonomy" id="118510"/>
    <lineage>
        <taxon>Eukaryota</taxon>
        <taxon>Viridiplantae</taxon>
        <taxon>Streptophyta</taxon>
        <taxon>Embryophyta</taxon>
        <taxon>Tracheophyta</taxon>
        <taxon>Spermatophyta</taxon>
        <taxon>Magnoliopsida</taxon>
        <taxon>eudicotyledons</taxon>
        <taxon>Gunneridae</taxon>
        <taxon>Pentapetalae</taxon>
        <taxon>asterids</taxon>
        <taxon>campanulids</taxon>
        <taxon>Asterales</taxon>
        <taxon>Asteraceae</taxon>
        <taxon>Asteroideae</taxon>
        <taxon>Anthemideae</taxon>
        <taxon>Anthemidinae</taxon>
        <taxon>Tanacetum</taxon>
    </lineage>
</organism>
<sequence>MTHWLCCVENTVKDRIMDSGASFHATYCKEELKRFKQRPGKTLKDVRYIPGLKRRLISVRIGMNKLASKGNVLDVRKVDIYFCKPGGLGKQKKLSFIMSEKTRKLHRERRDSCRGFEDVMGIFSGSSDTSEGSENSRRFEDSERSDEEYSEDRESSTKEGFETPHWKKVINKEMVSLEKNQMCSLFKISTGKKTSQRLWMFKVKEELDGRKRQVQFRRSSLTGFPAQSIRSFDAIALDLPYLLVLIIETSQSRQHGFYFSWGKEEVGMEEGDYPLDFKGFAGENEGKKGCVGIGRERDEQCKEHVVDEVEVNMDNFKFQIDKEDESLGKDPIVPNVNVREDNLEVLEIDSLENDLEDVSQNARSLRLRKLKKKHSSYKFFIGREFINSDLAKDLIRTHVVESRRNLYFEK</sequence>
<proteinExistence type="predicted"/>
<name>A0A6L2N6G8_TANCI</name>
<evidence type="ECO:0000313" key="2">
    <source>
        <dbReference type="EMBL" id="GEU80114.1"/>
    </source>
</evidence>
<feature type="compositionally biased region" description="Basic and acidic residues" evidence="1">
    <location>
        <begin position="152"/>
        <end position="161"/>
    </location>
</feature>
<dbReference type="AlphaFoldDB" id="A0A6L2N6G8"/>
<accession>A0A6L2N6G8</accession>
<feature type="region of interest" description="Disordered" evidence="1">
    <location>
        <begin position="119"/>
        <end position="161"/>
    </location>
</feature>
<protein>
    <submittedName>
        <fullName evidence="2">Transposase, mutator type</fullName>
    </submittedName>
</protein>
<dbReference type="EMBL" id="BKCJ010008013">
    <property type="protein sequence ID" value="GEU80114.1"/>
    <property type="molecule type" value="Genomic_DNA"/>
</dbReference>
<gene>
    <name evidence="2" type="ORF">Tci_052092</name>
</gene>